<dbReference type="InterPro" id="IPR013249">
    <property type="entry name" value="RNA_pol_sigma70_r4_t2"/>
</dbReference>
<dbReference type="GO" id="GO:0003677">
    <property type="term" value="F:DNA binding"/>
    <property type="evidence" value="ECO:0007669"/>
    <property type="project" value="InterPro"/>
</dbReference>
<protein>
    <submittedName>
        <fullName evidence="7">Sigma-70 family RNA polymerase sigma factor</fullName>
    </submittedName>
</protein>
<dbReference type="EMBL" id="DYUD01000025">
    <property type="protein sequence ID" value="HJG89721.1"/>
    <property type="molecule type" value="Genomic_DNA"/>
</dbReference>
<evidence type="ECO:0000259" key="6">
    <source>
        <dbReference type="Pfam" id="PF08281"/>
    </source>
</evidence>
<dbReference type="Pfam" id="PF08281">
    <property type="entry name" value="Sigma70_r4_2"/>
    <property type="match status" value="1"/>
</dbReference>
<dbReference type="Proteomes" id="UP000757103">
    <property type="component" value="Unassembled WGS sequence"/>
</dbReference>
<dbReference type="Gene3D" id="1.10.1740.10">
    <property type="match status" value="1"/>
</dbReference>
<dbReference type="CDD" id="cd06171">
    <property type="entry name" value="Sigma70_r4"/>
    <property type="match status" value="1"/>
</dbReference>
<feature type="domain" description="RNA polymerase sigma-70 region 2" evidence="5">
    <location>
        <begin position="24"/>
        <end position="90"/>
    </location>
</feature>
<dbReference type="InterPro" id="IPR036388">
    <property type="entry name" value="WH-like_DNA-bd_sf"/>
</dbReference>
<dbReference type="InterPro" id="IPR007627">
    <property type="entry name" value="RNA_pol_sigma70_r2"/>
</dbReference>
<proteinExistence type="inferred from homology"/>
<evidence type="ECO:0000259" key="5">
    <source>
        <dbReference type="Pfam" id="PF04542"/>
    </source>
</evidence>
<dbReference type="Gene3D" id="1.10.10.10">
    <property type="entry name" value="Winged helix-like DNA-binding domain superfamily/Winged helix DNA-binding domain"/>
    <property type="match status" value="1"/>
</dbReference>
<dbReference type="InterPro" id="IPR013325">
    <property type="entry name" value="RNA_pol_sigma_r2"/>
</dbReference>
<dbReference type="SUPFAM" id="SSF88946">
    <property type="entry name" value="Sigma2 domain of RNA polymerase sigma factors"/>
    <property type="match status" value="1"/>
</dbReference>
<dbReference type="PANTHER" id="PTHR43133">
    <property type="entry name" value="RNA POLYMERASE ECF-TYPE SIGMA FACTO"/>
    <property type="match status" value="1"/>
</dbReference>
<keyword evidence="2" id="KW-0805">Transcription regulation</keyword>
<evidence type="ECO:0000313" key="8">
    <source>
        <dbReference type="Proteomes" id="UP000757103"/>
    </source>
</evidence>
<dbReference type="PANTHER" id="PTHR43133:SF46">
    <property type="entry name" value="RNA POLYMERASE SIGMA-70 FACTOR ECF SUBFAMILY"/>
    <property type="match status" value="1"/>
</dbReference>
<organism evidence="7 8">
    <name type="scientific">Barnesiella viscericola</name>
    <dbReference type="NCBI Taxonomy" id="397865"/>
    <lineage>
        <taxon>Bacteria</taxon>
        <taxon>Pseudomonadati</taxon>
        <taxon>Bacteroidota</taxon>
        <taxon>Bacteroidia</taxon>
        <taxon>Bacteroidales</taxon>
        <taxon>Barnesiellaceae</taxon>
        <taxon>Barnesiella</taxon>
    </lineage>
</organism>
<dbReference type="InterPro" id="IPR013324">
    <property type="entry name" value="RNA_pol_sigma_r3/r4-like"/>
</dbReference>
<dbReference type="AlphaFoldDB" id="A0A921SVG0"/>
<evidence type="ECO:0000256" key="4">
    <source>
        <dbReference type="ARBA" id="ARBA00023163"/>
    </source>
</evidence>
<dbReference type="GO" id="GO:0006352">
    <property type="term" value="P:DNA-templated transcription initiation"/>
    <property type="evidence" value="ECO:0007669"/>
    <property type="project" value="InterPro"/>
</dbReference>
<accession>A0A921SVG0</accession>
<reference evidence="7" key="1">
    <citation type="journal article" date="2021" name="PeerJ">
        <title>Extensive microbial diversity within the chicken gut microbiome revealed by metagenomics and culture.</title>
        <authorList>
            <person name="Gilroy R."/>
            <person name="Ravi A."/>
            <person name="Getino M."/>
            <person name="Pursley I."/>
            <person name="Horton D.L."/>
            <person name="Alikhan N.F."/>
            <person name="Baker D."/>
            <person name="Gharbi K."/>
            <person name="Hall N."/>
            <person name="Watson M."/>
            <person name="Adriaenssens E.M."/>
            <person name="Foster-Nyarko E."/>
            <person name="Jarju S."/>
            <person name="Secka A."/>
            <person name="Antonio M."/>
            <person name="Oren A."/>
            <person name="Chaudhuri R.R."/>
            <person name="La Ragione R."/>
            <person name="Hildebrand F."/>
            <person name="Pallen M.J."/>
        </authorList>
    </citation>
    <scope>NUCLEOTIDE SEQUENCE</scope>
    <source>
        <strain evidence="7">CHK121-7720</strain>
    </source>
</reference>
<comment type="similarity">
    <text evidence="1">Belongs to the sigma-70 factor family. ECF subfamily.</text>
</comment>
<keyword evidence="4" id="KW-0804">Transcription</keyword>
<dbReference type="NCBIfam" id="TIGR02937">
    <property type="entry name" value="sigma70-ECF"/>
    <property type="match status" value="1"/>
</dbReference>
<keyword evidence="3" id="KW-0731">Sigma factor</keyword>
<comment type="caution">
    <text evidence="7">The sequence shown here is derived from an EMBL/GenBank/DDBJ whole genome shotgun (WGS) entry which is preliminary data.</text>
</comment>
<dbReference type="InterPro" id="IPR014284">
    <property type="entry name" value="RNA_pol_sigma-70_dom"/>
</dbReference>
<dbReference type="Pfam" id="PF04542">
    <property type="entry name" value="Sigma70_r2"/>
    <property type="match status" value="1"/>
</dbReference>
<feature type="domain" description="RNA polymerase sigma factor 70 region 4 type 2" evidence="6">
    <location>
        <begin position="123"/>
        <end position="175"/>
    </location>
</feature>
<evidence type="ECO:0000256" key="1">
    <source>
        <dbReference type="ARBA" id="ARBA00010641"/>
    </source>
</evidence>
<evidence type="ECO:0000256" key="2">
    <source>
        <dbReference type="ARBA" id="ARBA00023015"/>
    </source>
</evidence>
<dbReference type="RefSeq" id="WP_272959759.1">
    <property type="nucleotide sequence ID" value="NZ_CAKMIC010000008.1"/>
</dbReference>
<dbReference type="GO" id="GO:0016987">
    <property type="term" value="F:sigma factor activity"/>
    <property type="evidence" value="ECO:0007669"/>
    <property type="project" value="UniProtKB-KW"/>
</dbReference>
<dbReference type="InterPro" id="IPR039425">
    <property type="entry name" value="RNA_pol_sigma-70-like"/>
</dbReference>
<sequence length="196" mass="23173">MEIPTDTELWNRFKTGDRNAFSIIYKRYFPTMYAYGCSMGITHDNVKDAIQEVFMNLYFAPHMEIESNTLKFYLLRSVKNKILDLWRSQKNKIGISENDYNFTINFTIEDKLMEDEEYTAIKQRISHMLNTLTNHQKEVMYLRYIEELDYETIAQLMNIKVQSVRNIVCKSVEKLKSLSPDEFLCFLALLSSPLAN</sequence>
<name>A0A921SVG0_9BACT</name>
<dbReference type="SUPFAM" id="SSF88659">
    <property type="entry name" value="Sigma3 and sigma4 domains of RNA polymerase sigma factors"/>
    <property type="match status" value="1"/>
</dbReference>
<reference evidence="7" key="2">
    <citation type="submission" date="2021-09" db="EMBL/GenBank/DDBJ databases">
        <authorList>
            <person name="Gilroy R."/>
        </authorList>
    </citation>
    <scope>NUCLEOTIDE SEQUENCE</scope>
    <source>
        <strain evidence="7">CHK121-7720</strain>
    </source>
</reference>
<gene>
    <name evidence="7" type="ORF">K8U91_09690</name>
</gene>
<evidence type="ECO:0000256" key="3">
    <source>
        <dbReference type="ARBA" id="ARBA00023082"/>
    </source>
</evidence>
<evidence type="ECO:0000313" key="7">
    <source>
        <dbReference type="EMBL" id="HJG89721.1"/>
    </source>
</evidence>